<dbReference type="AlphaFoldDB" id="A0A238WRM0"/>
<accession>A0A238WRM0</accession>
<gene>
    <name evidence="1" type="ORF">SAMN06265370_10718</name>
</gene>
<evidence type="ECO:0000313" key="2">
    <source>
        <dbReference type="Proteomes" id="UP000198417"/>
    </source>
</evidence>
<keyword evidence="2" id="KW-1185">Reference proteome</keyword>
<dbReference type="EMBL" id="FZNN01000007">
    <property type="protein sequence ID" value="SNR49041.1"/>
    <property type="molecule type" value="Genomic_DNA"/>
</dbReference>
<dbReference type="Proteomes" id="UP000198417">
    <property type="component" value="Unassembled WGS sequence"/>
</dbReference>
<protein>
    <submittedName>
        <fullName evidence="1">Uncharacterized protein</fullName>
    </submittedName>
</protein>
<evidence type="ECO:0000313" key="1">
    <source>
        <dbReference type="EMBL" id="SNR49041.1"/>
    </source>
</evidence>
<name>A0A238WRM0_9RHOB</name>
<reference evidence="1 2" key="1">
    <citation type="submission" date="2017-06" db="EMBL/GenBank/DDBJ databases">
        <authorList>
            <person name="Kim H.J."/>
            <person name="Triplett B.A."/>
        </authorList>
    </citation>
    <scope>NUCLEOTIDE SEQUENCE [LARGE SCALE GENOMIC DNA]</scope>
    <source>
        <strain evidence="1 2">DSM 29052</strain>
    </source>
</reference>
<organism evidence="1 2">
    <name type="scientific">Puniceibacterium sediminis</name>
    <dbReference type="NCBI Taxonomy" id="1608407"/>
    <lineage>
        <taxon>Bacteria</taxon>
        <taxon>Pseudomonadati</taxon>
        <taxon>Pseudomonadota</taxon>
        <taxon>Alphaproteobacteria</taxon>
        <taxon>Rhodobacterales</taxon>
        <taxon>Paracoccaceae</taxon>
        <taxon>Puniceibacterium</taxon>
    </lineage>
</organism>
<sequence>MPISLFSYEIIASLYGEAFASTWFTPIGLSTKAG</sequence>
<proteinExistence type="predicted"/>